<reference evidence="2" key="2">
    <citation type="submission" date="2020-11" db="EMBL/GenBank/DDBJ databases">
        <authorList>
            <person name="McCartney M.A."/>
            <person name="Auch B."/>
            <person name="Kono T."/>
            <person name="Mallez S."/>
            <person name="Becker A."/>
            <person name="Gohl D.M."/>
            <person name="Silverstein K.A.T."/>
            <person name="Koren S."/>
            <person name="Bechman K.B."/>
            <person name="Herman A."/>
            <person name="Abrahante J.E."/>
            <person name="Garbe J."/>
        </authorList>
    </citation>
    <scope>NUCLEOTIDE SEQUENCE</scope>
    <source>
        <strain evidence="2">Duluth1</strain>
        <tissue evidence="2">Whole animal</tissue>
    </source>
</reference>
<sequence length="50" mass="5649">MPAKPIKRGIKCWMLCDSRSGYLANFEVYLGLDSSNVEHGLAYNVVMRLT</sequence>
<reference evidence="2" key="1">
    <citation type="journal article" date="2019" name="bioRxiv">
        <title>The Genome of the Zebra Mussel, Dreissena polymorpha: A Resource for Invasive Species Research.</title>
        <authorList>
            <person name="McCartney M.A."/>
            <person name="Auch B."/>
            <person name="Kono T."/>
            <person name="Mallez S."/>
            <person name="Zhang Y."/>
            <person name="Obille A."/>
            <person name="Becker A."/>
            <person name="Abrahante J.E."/>
            <person name="Garbe J."/>
            <person name="Badalamenti J.P."/>
            <person name="Herman A."/>
            <person name="Mangelson H."/>
            <person name="Liachko I."/>
            <person name="Sullivan S."/>
            <person name="Sone E.D."/>
            <person name="Koren S."/>
            <person name="Silverstein K.A.T."/>
            <person name="Beckman K.B."/>
            <person name="Gohl D.M."/>
        </authorList>
    </citation>
    <scope>NUCLEOTIDE SEQUENCE</scope>
    <source>
        <strain evidence="2">Duluth1</strain>
        <tissue evidence="2">Whole animal</tissue>
    </source>
</reference>
<keyword evidence="3" id="KW-1185">Reference proteome</keyword>
<accession>A0A9D4ERR6</accession>
<organism evidence="2 3">
    <name type="scientific">Dreissena polymorpha</name>
    <name type="common">Zebra mussel</name>
    <name type="synonym">Mytilus polymorpha</name>
    <dbReference type="NCBI Taxonomy" id="45954"/>
    <lineage>
        <taxon>Eukaryota</taxon>
        <taxon>Metazoa</taxon>
        <taxon>Spiralia</taxon>
        <taxon>Lophotrochozoa</taxon>
        <taxon>Mollusca</taxon>
        <taxon>Bivalvia</taxon>
        <taxon>Autobranchia</taxon>
        <taxon>Heteroconchia</taxon>
        <taxon>Euheterodonta</taxon>
        <taxon>Imparidentia</taxon>
        <taxon>Neoheterodontei</taxon>
        <taxon>Myida</taxon>
        <taxon>Dreissenoidea</taxon>
        <taxon>Dreissenidae</taxon>
        <taxon>Dreissena</taxon>
    </lineage>
</organism>
<feature type="domain" description="PiggyBac transposable element-derived protein" evidence="1">
    <location>
        <begin position="1"/>
        <end position="50"/>
    </location>
</feature>
<evidence type="ECO:0000259" key="1">
    <source>
        <dbReference type="Pfam" id="PF13843"/>
    </source>
</evidence>
<dbReference type="Proteomes" id="UP000828390">
    <property type="component" value="Unassembled WGS sequence"/>
</dbReference>
<proteinExistence type="predicted"/>
<gene>
    <name evidence="2" type="ORF">DPMN_160755</name>
</gene>
<dbReference type="InterPro" id="IPR029526">
    <property type="entry name" value="PGBD"/>
</dbReference>
<dbReference type="PANTHER" id="PTHR46599:SF3">
    <property type="entry name" value="PIGGYBAC TRANSPOSABLE ELEMENT-DERIVED PROTEIN 4"/>
    <property type="match status" value="1"/>
</dbReference>
<dbReference type="Pfam" id="PF13843">
    <property type="entry name" value="DDE_Tnp_1_7"/>
    <property type="match status" value="1"/>
</dbReference>
<dbReference type="PANTHER" id="PTHR46599">
    <property type="entry name" value="PIGGYBAC TRANSPOSABLE ELEMENT-DERIVED PROTEIN 4"/>
    <property type="match status" value="1"/>
</dbReference>
<evidence type="ECO:0000313" key="2">
    <source>
        <dbReference type="EMBL" id="KAH3782835.1"/>
    </source>
</evidence>
<evidence type="ECO:0000313" key="3">
    <source>
        <dbReference type="Proteomes" id="UP000828390"/>
    </source>
</evidence>
<protein>
    <recommendedName>
        <fullName evidence="1">PiggyBac transposable element-derived protein domain-containing protein</fullName>
    </recommendedName>
</protein>
<name>A0A9D4ERR6_DREPO</name>
<comment type="caution">
    <text evidence="2">The sequence shown here is derived from an EMBL/GenBank/DDBJ whole genome shotgun (WGS) entry which is preliminary data.</text>
</comment>
<dbReference type="AlphaFoldDB" id="A0A9D4ERR6"/>
<dbReference type="EMBL" id="JAIWYP010000008">
    <property type="protein sequence ID" value="KAH3782835.1"/>
    <property type="molecule type" value="Genomic_DNA"/>
</dbReference>